<feature type="binding site" evidence="9">
    <location>
        <position position="406"/>
    </location>
    <ligand>
        <name>substrate</name>
    </ligand>
</feature>
<evidence type="ECO:0000256" key="6">
    <source>
        <dbReference type="ARBA" id="ARBA00022989"/>
    </source>
</evidence>
<dbReference type="GO" id="GO:0046872">
    <property type="term" value="F:metal ion binding"/>
    <property type="evidence" value="ECO:0007669"/>
    <property type="project" value="UniProtKB-KW"/>
</dbReference>
<keyword evidence="14" id="KW-1185">Reference proteome</keyword>
<dbReference type="CDD" id="cd16015">
    <property type="entry name" value="LTA_synthase"/>
    <property type="match status" value="1"/>
</dbReference>
<feature type="binding site" evidence="10">
    <location>
        <position position="463"/>
    </location>
    <ligand>
        <name>Mn(2+)</name>
        <dbReference type="ChEBI" id="CHEBI:29035"/>
    </ligand>
</feature>
<evidence type="ECO:0000256" key="3">
    <source>
        <dbReference type="ARBA" id="ARBA00009983"/>
    </source>
</evidence>
<dbReference type="GO" id="GO:0016740">
    <property type="term" value="F:transferase activity"/>
    <property type="evidence" value="ECO:0007669"/>
    <property type="project" value="UniProtKB-KW"/>
</dbReference>
<keyword evidence="6 11" id="KW-1133">Transmembrane helix</keyword>
<evidence type="ECO:0000259" key="12">
    <source>
        <dbReference type="Pfam" id="PF00884"/>
    </source>
</evidence>
<dbReference type="Gene3D" id="3.40.720.10">
    <property type="entry name" value="Alkaline Phosphatase, subunit A"/>
    <property type="match status" value="1"/>
</dbReference>
<feature type="binding site" evidence="10">
    <location>
        <position position="251"/>
    </location>
    <ligand>
        <name>Mn(2+)</name>
        <dbReference type="ChEBI" id="CHEBI:29035"/>
    </ligand>
</feature>
<evidence type="ECO:0000256" key="11">
    <source>
        <dbReference type="SAM" id="Phobius"/>
    </source>
</evidence>
<dbReference type="Gene3D" id="3.30.1120.170">
    <property type="match status" value="1"/>
</dbReference>
<dbReference type="InterPro" id="IPR017850">
    <property type="entry name" value="Alkaline_phosphatase_core_sf"/>
</dbReference>
<comment type="similarity">
    <text evidence="3">Belongs to the LTA synthase family.</text>
</comment>
<dbReference type="InterPro" id="IPR012160">
    <property type="entry name" value="LtaS-like"/>
</dbReference>
<dbReference type="AlphaFoldDB" id="A0A562J1L7"/>
<feature type="transmembrane region" description="Helical" evidence="11">
    <location>
        <begin position="148"/>
        <end position="168"/>
    </location>
</feature>
<dbReference type="Pfam" id="PF00884">
    <property type="entry name" value="Sulfatase"/>
    <property type="match status" value="1"/>
</dbReference>
<protein>
    <submittedName>
        <fullName evidence="13">Phosphoglycerol transferase MdoB-like AlkP superfamily enzyme</fullName>
    </submittedName>
</protein>
<dbReference type="InterPro" id="IPR050448">
    <property type="entry name" value="OpgB/LTA_synthase_biosynth"/>
</dbReference>
<comment type="subcellular location">
    <subcellularLocation>
        <location evidence="1">Cell membrane</location>
        <topology evidence="1">Multi-pass membrane protein</topology>
    </subcellularLocation>
</comment>
<keyword evidence="5 11" id="KW-0812">Transmembrane</keyword>
<evidence type="ECO:0000313" key="13">
    <source>
        <dbReference type="EMBL" id="TWH77023.1"/>
    </source>
</evidence>
<keyword evidence="13" id="KW-0808">Transferase</keyword>
<evidence type="ECO:0000256" key="10">
    <source>
        <dbReference type="PIRSR" id="PIRSR005091-3"/>
    </source>
</evidence>
<keyword evidence="7 11" id="KW-0472">Membrane</keyword>
<dbReference type="PIRSF" id="PIRSF005091">
    <property type="entry name" value="Mmb_sulf_HI1246"/>
    <property type="match status" value="1"/>
</dbReference>
<dbReference type="InterPro" id="IPR000917">
    <property type="entry name" value="Sulfatase_N"/>
</dbReference>
<evidence type="ECO:0000256" key="2">
    <source>
        <dbReference type="ARBA" id="ARBA00004936"/>
    </source>
</evidence>
<dbReference type="Proteomes" id="UP000315343">
    <property type="component" value="Unassembled WGS sequence"/>
</dbReference>
<feature type="domain" description="Sulfatase N-terminal" evidence="12">
    <location>
        <begin position="243"/>
        <end position="515"/>
    </location>
</feature>
<dbReference type="GO" id="GO:0005886">
    <property type="term" value="C:plasma membrane"/>
    <property type="evidence" value="ECO:0007669"/>
    <property type="project" value="UniProtKB-SubCell"/>
</dbReference>
<dbReference type="PANTHER" id="PTHR47371">
    <property type="entry name" value="LIPOTEICHOIC ACID SYNTHASE"/>
    <property type="match status" value="1"/>
</dbReference>
<dbReference type="RefSeq" id="WP_145086718.1">
    <property type="nucleotide sequence ID" value="NZ_VLKH01000014.1"/>
</dbReference>
<comment type="caution">
    <text evidence="13">The sequence shown here is derived from an EMBL/GenBank/DDBJ whole genome shotgun (WGS) entry which is preliminary data.</text>
</comment>
<keyword evidence="9" id="KW-0464">Manganese</keyword>
<accession>A0A562J1L7</accession>
<dbReference type="PANTHER" id="PTHR47371:SF3">
    <property type="entry name" value="PHOSPHOGLYCEROL TRANSFERASE I"/>
    <property type="match status" value="1"/>
</dbReference>
<reference evidence="13 14" key="1">
    <citation type="submission" date="2019-07" db="EMBL/GenBank/DDBJ databases">
        <title>Genomic Encyclopedia of Type Strains, Phase I: the one thousand microbial genomes (KMG-I) project.</title>
        <authorList>
            <person name="Kyrpides N."/>
        </authorList>
    </citation>
    <scope>NUCLEOTIDE SEQUENCE [LARGE SCALE GENOMIC DNA]</scope>
    <source>
        <strain evidence="13 14">DSM 13558</strain>
    </source>
</reference>
<comment type="pathway">
    <text evidence="2">Cell wall biogenesis; lipoteichoic acid biosynthesis.</text>
</comment>
<sequence length="574" mass="66220">MHENKVSLKAFSLTWIFIFVILTFKSIFLLDSIYSYDLITIISFCIFNCMPTIFLISFSFIFEDAKSIRYLVILDLILSVIFLVDIIYARAFHKLISVYMIFSKGVLIDMDQSITSLIKASDFLILIDIPFLYIFFKSSISEQIIVNRKLKLFIFILISSVVLIPLQFEQLESSKVLGNYRLHPLVMSPVGNHMFDIFRFAYEKGEHLNDDEITSINNWLEKNSENNIPSSEYKFLAGLAKDKNVIAIQFESLENILINQSYYNQEITPNINSILKSSIYFNNIYDQVREGNSSDAEYMFNTSIYPISNGSTFLRFGNNKYNSLPFILNSYGFTSIAIHGDDKEFWNRDRVYPALGFNGYIHEDNFSYKKIDGMGIADESLFLQTYDELKKLRNPYYMFVITLTSHMPFNISDDFRYLELPNTDYSCNYLQSIHYTDKVLGDFFDKLDENGMLDNTIFIIYGDHEGVHKYYDTYLPDNNGRVPFIIYIPGIDGFVVDKIGGQIDMMPTLLYLLGIDENDYNKSLMGNNLFSSSPGSVLLPSGDIIGKTENEDHLNNANLISDLIIKGNYFSINK</sequence>
<evidence type="ECO:0000256" key="8">
    <source>
        <dbReference type="PIRSR" id="PIRSR005091-1"/>
    </source>
</evidence>
<name>A0A562J1L7_9FIRM</name>
<feature type="transmembrane region" description="Helical" evidence="11">
    <location>
        <begin position="70"/>
        <end position="93"/>
    </location>
</feature>
<evidence type="ECO:0000256" key="7">
    <source>
        <dbReference type="ARBA" id="ARBA00023136"/>
    </source>
</evidence>
<proteinExistence type="inferred from homology"/>
<evidence type="ECO:0000256" key="5">
    <source>
        <dbReference type="ARBA" id="ARBA00022692"/>
    </source>
</evidence>
<feature type="transmembrane region" description="Helical" evidence="11">
    <location>
        <begin position="12"/>
        <end position="30"/>
    </location>
</feature>
<dbReference type="SUPFAM" id="SSF53649">
    <property type="entry name" value="Alkaline phosphatase-like"/>
    <property type="match status" value="1"/>
</dbReference>
<gene>
    <name evidence="13" type="ORF">LY60_03499</name>
</gene>
<feature type="binding site" evidence="10">
    <location>
        <position position="464"/>
    </location>
    <ligand>
        <name>Mn(2+)</name>
        <dbReference type="ChEBI" id="CHEBI:29035"/>
    </ligand>
</feature>
<evidence type="ECO:0000256" key="1">
    <source>
        <dbReference type="ARBA" id="ARBA00004651"/>
    </source>
</evidence>
<dbReference type="OrthoDB" id="5901192at2"/>
<feature type="transmembrane region" description="Helical" evidence="11">
    <location>
        <begin position="36"/>
        <end position="58"/>
    </location>
</feature>
<keyword evidence="9" id="KW-0479">Metal-binding</keyword>
<dbReference type="EMBL" id="VLKH01000014">
    <property type="protein sequence ID" value="TWH77023.1"/>
    <property type="molecule type" value="Genomic_DNA"/>
</dbReference>
<evidence type="ECO:0000313" key="14">
    <source>
        <dbReference type="Proteomes" id="UP000315343"/>
    </source>
</evidence>
<evidence type="ECO:0000256" key="4">
    <source>
        <dbReference type="ARBA" id="ARBA00022475"/>
    </source>
</evidence>
<feature type="active site" evidence="8">
    <location>
        <position position="293"/>
    </location>
</feature>
<feature type="transmembrane region" description="Helical" evidence="11">
    <location>
        <begin position="113"/>
        <end position="136"/>
    </location>
</feature>
<organism evidence="13 14">
    <name type="scientific">Sedimentibacter saalensis</name>
    <dbReference type="NCBI Taxonomy" id="130788"/>
    <lineage>
        <taxon>Bacteria</taxon>
        <taxon>Bacillati</taxon>
        <taxon>Bacillota</taxon>
        <taxon>Tissierellia</taxon>
        <taxon>Sedimentibacter</taxon>
    </lineage>
</organism>
<keyword evidence="4" id="KW-1003">Cell membrane</keyword>
<evidence type="ECO:0000256" key="9">
    <source>
        <dbReference type="PIRSR" id="PIRSR005091-2"/>
    </source>
</evidence>